<dbReference type="Pfam" id="PF05853">
    <property type="entry name" value="BKACE"/>
    <property type="match status" value="1"/>
</dbReference>
<evidence type="ECO:0000256" key="3">
    <source>
        <dbReference type="ARBA" id="ARBA00022723"/>
    </source>
</evidence>
<dbReference type="AlphaFoldDB" id="A0A1G8GGG6"/>
<organism evidence="5 6">
    <name type="scientific">Propionivibrio dicarboxylicus</name>
    <dbReference type="NCBI Taxonomy" id="83767"/>
    <lineage>
        <taxon>Bacteria</taxon>
        <taxon>Pseudomonadati</taxon>
        <taxon>Pseudomonadota</taxon>
        <taxon>Betaproteobacteria</taxon>
        <taxon>Rhodocyclales</taxon>
        <taxon>Rhodocyclaceae</taxon>
        <taxon>Propionivibrio</taxon>
    </lineage>
</organism>
<comment type="cofactor">
    <cofactor evidence="1">
        <name>Zn(2+)</name>
        <dbReference type="ChEBI" id="CHEBI:29105"/>
    </cofactor>
</comment>
<dbReference type="Proteomes" id="UP000198607">
    <property type="component" value="Unassembled WGS sequence"/>
</dbReference>
<evidence type="ECO:0000256" key="4">
    <source>
        <dbReference type="ARBA" id="ARBA00022833"/>
    </source>
</evidence>
<gene>
    <name evidence="5" type="ORF">SAMN05660652_02581</name>
</gene>
<dbReference type="OrthoDB" id="9155960at2"/>
<evidence type="ECO:0000256" key="2">
    <source>
        <dbReference type="ARBA" id="ARBA00022679"/>
    </source>
</evidence>
<name>A0A1G8GGG6_9RHOO</name>
<dbReference type="EMBL" id="FNCY01000010">
    <property type="protein sequence ID" value="SDH93377.1"/>
    <property type="molecule type" value="Genomic_DNA"/>
</dbReference>
<evidence type="ECO:0000313" key="5">
    <source>
        <dbReference type="EMBL" id="SDH93377.1"/>
    </source>
</evidence>
<evidence type="ECO:0000313" key="6">
    <source>
        <dbReference type="Proteomes" id="UP000198607"/>
    </source>
</evidence>
<keyword evidence="2" id="KW-0808">Transferase</keyword>
<reference evidence="5 6" key="1">
    <citation type="submission" date="2016-10" db="EMBL/GenBank/DDBJ databases">
        <authorList>
            <person name="de Groot N.N."/>
        </authorList>
    </citation>
    <scope>NUCLEOTIDE SEQUENCE [LARGE SCALE GENOMIC DNA]</scope>
    <source>
        <strain evidence="5 6">DSM 5885</strain>
    </source>
</reference>
<evidence type="ECO:0000256" key="1">
    <source>
        <dbReference type="ARBA" id="ARBA00001947"/>
    </source>
</evidence>
<sequence>MQKKIIIALAPTGGWGLGEGNPVSPEEIAEQTYECAAAGAAVVHMHARDEKGALTADMHCFNRTCELIRAGSDIIIEASTGGISTMTTEERAYPAANPHAQIASLNIGTLNFGDKVYINSVPDIRKWIAIMANLKIKPSMEIFDTGNMDCALNLLKQGLLTPPCNFSFVCNLNWGMPYHPAILSYLRDQVPAGSHWGANLINSADFSQHIEVAKLGGAVVRVGFEDSRRYNGKIAQRNVELVKALRAELEDNGFSIATVAEAKAVLLA</sequence>
<dbReference type="InterPro" id="IPR008567">
    <property type="entry name" value="BKACE"/>
</dbReference>
<dbReference type="GO" id="GO:0046872">
    <property type="term" value="F:metal ion binding"/>
    <property type="evidence" value="ECO:0007669"/>
    <property type="project" value="UniProtKB-KW"/>
</dbReference>
<protein>
    <submittedName>
        <fullName evidence="5">3-keto-5-aminohexanoate cleavage enzyme</fullName>
    </submittedName>
</protein>
<proteinExistence type="predicted"/>
<keyword evidence="6" id="KW-1185">Reference proteome</keyword>
<dbReference type="STRING" id="83767.SAMN05660652_02581"/>
<dbReference type="RefSeq" id="WP_091938306.1">
    <property type="nucleotide sequence ID" value="NZ_FNCY01000010.1"/>
</dbReference>
<dbReference type="PANTHER" id="PTHR37418:SF2">
    <property type="entry name" value="3-KETO-5-AMINOHEXANOATE CLEAVAGE ENZYME"/>
    <property type="match status" value="1"/>
</dbReference>
<dbReference type="InterPro" id="IPR013785">
    <property type="entry name" value="Aldolase_TIM"/>
</dbReference>
<accession>A0A1G8GGG6</accession>
<keyword evidence="3" id="KW-0479">Metal-binding</keyword>
<dbReference type="PANTHER" id="PTHR37418">
    <property type="entry name" value="3-KETO-5-AMINOHEXANOATE CLEAVAGE ENZYME-RELATED"/>
    <property type="match status" value="1"/>
</dbReference>
<dbReference type="Gene3D" id="3.20.20.70">
    <property type="entry name" value="Aldolase class I"/>
    <property type="match status" value="1"/>
</dbReference>
<dbReference type="GO" id="GO:0043720">
    <property type="term" value="F:3-keto-5-aminohexanoate cleavage activity"/>
    <property type="evidence" value="ECO:0007669"/>
    <property type="project" value="InterPro"/>
</dbReference>
<keyword evidence="4" id="KW-0862">Zinc</keyword>